<dbReference type="InterPro" id="IPR014756">
    <property type="entry name" value="Ig_E-set"/>
</dbReference>
<evidence type="ECO:0000256" key="1">
    <source>
        <dbReference type="ARBA" id="ARBA00002053"/>
    </source>
</evidence>
<dbReference type="SUPFAM" id="SSF81296">
    <property type="entry name" value="E set domains"/>
    <property type="match status" value="1"/>
</dbReference>
<dbReference type="HOGENOM" id="CLU_097982_3_1_1"/>
<dbReference type="GO" id="GO:0032366">
    <property type="term" value="P:intracellular sterol transport"/>
    <property type="evidence" value="ECO:0007669"/>
    <property type="project" value="InterPro"/>
</dbReference>
<dbReference type="FunCoup" id="A0A067MZY0">
    <property type="interactions" value="1"/>
</dbReference>
<organism evidence="9 10">
    <name type="scientific">Botryobasidium botryosum (strain FD-172 SS1)</name>
    <dbReference type="NCBI Taxonomy" id="930990"/>
    <lineage>
        <taxon>Eukaryota</taxon>
        <taxon>Fungi</taxon>
        <taxon>Dikarya</taxon>
        <taxon>Basidiomycota</taxon>
        <taxon>Agaricomycotina</taxon>
        <taxon>Agaricomycetes</taxon>
        <taxon>Cantharellales</taxon>
        <taxon>Botryobasidiaceae</taxon>
        <taxon>Botryobasidium</taxon>
    </lineage>
</organism>
<evidence type="ECO:0000256" key="5">
    <source>
        <dbReference type="ARBA" id="ARBA00022448"/>
    </source>
</evidence>
<dbReference type="AlphaFoldDB" id="A0A067MZY0"/>
<dbReference type="CDD" id="cd00917">
    <property type="entry name" value="PG-PI_TP"/>
    <property type="match status" value="1"/>
</dbReference>
<dbReference type="SMART" id="SM00737">
    <property type="entry name" value="ML"/>
    <property type="match status" value="1"/>
</dbReference>
<dbReference type="InterPro" id="IPR039670">
    <property type="entry name" value="NPC2-like"/>
</dbReference>
<dbReference type="InterPro" id="IPR033917">
    <property type="entry name" value="ML_PG-PI_TP"/>
</dbReference>
<keyword evidence="7" id="KW-0445">Lipid transport</keyword>
<evidence type="ECO:0000259" key="8">
    <source>
        <dbReference type="SMART" id="SM00737"/>
    </source>
</evidence>
<comment type="function">
    <text evidence="1">Catalyzes the intermembrane transfer of phosphatidylglycerol and phosphatidylinositol.</text>
</comment>
<keyword evidence="6" id="KW-0732">Signal</keyword>
<evidence type="ECO:0000256" key="3">
    <source>
        <dbReference type="ARBA" id="ARBA00011245"/>
    </source>
</evidence>
<dbReference type="GO" id="GO:0032934">
    <property type="term" value="F:sterol binding"/>
    <property type="evidence" value="ECO:0007669"/>
    <property type="project" value="InterPro"/>
</dbReference>
<dbReference type="EMBL" id="KL198018">
    <property type="protein sequence ID" value="KDQ20250.1"/>
    <property type="molecule type" value="Genomic_DNA"/>
</dbReference>
<reference evidence="10" key="1">
    <citation type="journal article" date="2014" name="Proc. Natl. Acad. Sci. U.S.A.">
        <title>Extensive sampling of basidiomycete genomes demonstrates inadequacy of the white-rot/brown-rot paradigm for wood decay fungi.</title>
        <authorList>
            <person name="Riley R."/>
            <person name="Salamov A.A."/>
            <person name="Brown D.W."/>
            <person name="Nagy L.G."/>
            <person name="Floudas D."/>
            <person name="Held B.W."/>
            <person name="Levasseur A."/>
            <person name="Lombard V."/>
            <person name="Morin E."/>
            <person name="Otillar R."/>
            <person name="Lindquist E.A."/>
            <person name="Sun H."/>
            <person name="LaButti K.M."/>
            <person name="Schmutz J."/>
            <person name="Jabbour D."/>
            <person name="Luo H."/>
            <person name="Baker S.E."/>
            <person name="Pisabarro A.G."/>
            <person name="Walton J.D."/>
            <person name="Blanchette R.A."/>
            <person name="Henrissat B."/>
            <person name="Martin F."/>
            <person name="Cullen D."/>
            <person name="Hibbett D.S."/>
            <person name="Grigoriev I.V."/>
        </authorList>
    </citation>
    <scope>NUCLEOTIDE SEQUENCE [LARGE SCALE GENOMIC DNA]</scope>
    <source>
        <strain evidence="10">FD-172 SS1</strain>
    </source>
</reference>
<dbReference type="InterPro" id="IPR036846">
    <property type="entry name" value="GM2-AP_sf"/>
</dbReference>
<evidence type="ECO:0000256" key="6">
    <source>
        <dbReference type="ARBA" id="ARBA00022729"/>
    </source>
</evidence>
<comment type="similarity">
    <text evidence="2">Belongs to the NPC2 family.</text>
</comment>
<evidence type="ECO:0000256" key="7">
    <source>
        <dbReference type="ARBA" id="ARBA00023055"/>
    </source>
</evidence>
<protein>
    <recommendedName>
        <fullName evidence="4">Phosphatidylglycerol/phosphatidylinositol transfer protein</fullName>
    </recommendedName>
</protein>
<dbReference type="Pfam" id="PF02221">
    <property type="entry name" value="E1_DerP2_DerF2"/>
    <property type="match status" value="1"/>
</dbReference>
<gene>
    <name evidence="9" type="ORF">BOTBODRAFT_101794</name>
</gene>
<proteinExistence type="inferred from homology"/>
<dbReference type="InterPro" id="IPR003172">
    <property type="entry name" value="ML_dom"/>
</dbReference>
<comment type="subunit">
    <text evidence="3">Monomer.</text>
</comment>
<evidence type="ECO:0000313" key="10">
    <source>
        <dbReference type="Proteomes" id="UP000027195"/>
    </source>
</evidence>
<dbReference type="PANTHER" id="PTHR11306">
    <property type="entry name" value="NIEMANN PICK TYPE C2 PROTEIN NPC2-RELATED"/>
    <property type="match status" value="1"/>
</dbReference>
<keyword evidence="10" id="KW-1185">Reference proteome</keyword>
<evidence type="ECO:0000256" key="2">
    <source>
        <dbReference type="ARBA" id="ARBA00006370"/>
    </source>
</evidence>
<dbReference type="InParanoid" id="A0A067MZY0"/>
<feature type="domain" description="MD-2-related lipid-recognition" evidence="8">
    <location>
        <begin position="1"/>
        <end position="119"/>
    </location>
</feature>
<dbReference type="Gene3D" id="2.70.220.10">
    <property type="entry name" value="Ganglioside GM2 activator"/>
    <property type="match status" value="1"/>
</dbReference>
<accession>A0A067MZY0</accession>
<dbReference type="OrthoDB" id="6409159at2759"/>
<feature type="non-terminal residue" evidence="9">
    <location>
        <position position="1"/>
    </location>
</feature>
<dbReference type="Proteomes" id="UP000027195">
    <property type="component" value="Unassembled WGS sequence"/>
</dbReference>
<name>A0A067MZY0_BOTB1</name>
<evidence type="ECO:0000313" key="9">
    <source>
        <dbReference type="EMBL" id="KDQ20250.1"/>
    </source>
</evidence>
<keyword evidence="5" id="KW-0813">Transport</keyword>
<dbReference type="PANTHER" id="PTHR11306:SF0">
    <property type="entry name" value="PHOSPHATIDYLGLYCEROL_PHOSPHATIDYLINOSITOL TRANSFER PROTEIN"/>
    <property type="match status" value="1"/>
</dbReference>
<sequence length="126" mass="13648">GSPDDLLQLQSLTVSPDPPQPGRNLTIMASALVREEIEDGAYAHVLVKAGPIMVLSKQFDLCAEAEKANFSLLCPVKPGQYDIVHSVELPREVPFGKFTIQVQALAADDAPMFCLNAKVDFSPRVV</sequence>
<evidence type="ECO:0000256" key="4">
    <source>
        <dbReference type="ARBA" id="ARBA00016056"/>
    </source>
</evidence>